<dbReference type="CDD" id="cd04056">
    <property type="entry name" value="Peptidases_S53"/>
    <property type="match status" value="1"/>
</dbReference>
<evidence type="ECO:0000256" key="4">
    <source>
        <dbReference type="SAM" id="MobiDB-lite"/>
    </source>
</evidence>
<dbReference type="SMART" id="SM00612">
    <property type="entry name" value="Kelch"/>
    <property type="match status" value="5"/>
</dbReference>
<dbReference type="Gene3D" id="2.60.40.1120">
    <property type="entry name" value="Carboxypeptidase-like, regulatory domain"/>
    <property type="match status" value="3"/>
</dbReference>
<dbReference type="PANTHER" id="PTHR45632">
    <property type="entry name" value="LD33804P"/>
    <property type="match status" value="1"/>
</dbReference>
<comment type="caution">
    <text evidence="7">The sequence shown here is derived from an EMBL/GenBank/DDBJ whole genome shotgun (WGS) entry which is preliminary data.</text>
</comment>
<dbReference type="SUPFAM" id="SSF52743">
    <property type="entry name" value="Subtilisin-like"/>
    <property type="match status" value="1"/>
</dbReference>
<dbReference type="GO" id="GO:0004252">
    <property type="term" value="F:serine-type endopeptidase activity"/>
    <property type="evidence" value="ECO:0007669"/>
    <property type="project" value="InterPro"/>
</dbReference>
<dbReference type="Proteomes" id="UP000562984">
    <property type="component" value="Unassembled WGS sequence"/>
</dbReference>
<dbReference type="GO" id="GO:0006508">
    <property type="term" value="P:proteolysis"/>
    <property type="evidence" value="ECO:0007669"/>
    <property type="project" value="UniProtKB-KW"/>
</dbReference>
<dbReference type="Pfam" id="PF13620">
    <property type="entry name" value="CarboxypepD_reg"/>
    <property type="match status" value="2"/>
</dbReference>
<dbReference type="Pfam" id="PF24681">
    <property type="entry name" value="Kelch_KLHDC2_KLHL20_DRC7"/>
    <property type="match status" value="1"/>
</dbReference>
<feature type="signal peptide" evidence="5">
    <location>
        <begin position="1"/>
        <end position="38"/>
    </location>
</feature>
<evidence type="ECO:0000259" key="6">
    <source>
        <dbReference type="PROSITE" id="PS51695"/>
    </source>
</evidence>
<dbReference type="SUPFAM" id="SSF49464">
    <property type="entry name" value="Carboxypeptidase regulatory domain-like"/>
    <property type="match status" value="3"/>
</dbReference>
<feature type="region of interest" description="Disordered" evidence="4">
    <location>
        <begin position="42"/>
        <end position="80"/>
    </location>
</feature>
<feature type="compositionally biased region" description="Low complexity" evidence="4">
    <location>
        <begin position="42"/>
        <end position="65"/>
    </location>
</feature>
<dbReference type="PROSITE" id="PS00138">
    <property type="entry name" value="SUBTILASE_SER"/>
    <property type="match status" value="1"/>
</dbReference>
<feature type="chain" id="PRO_5032741734" evidence="5">
    <location>
        <begin position="39"/>
        <end position="1426"/>
    </location>
</feature>
<evidence type="ECO:0000313" key="7">
    <source>
        <dbReference type="EMBL" id="NNG36625.1"/>
    </source>
</evidence>
<evidence type="ECO:0000256" key="2">
    <source>
        <dbReference type="ARBA" id="ARBA00022801"/>
    </source>
</evidence>
<dbReference type="Pfam" id="PF01344">
    <property type="entry name" value="Kelch_1"/>
    <property type="match status" value="1"/>
</dbReference>
<dbReference type="NCBIfam" id="NF038128">
    <property type="entry name" value="choice_anch_J"/>
    <property type="match status" value="1"/>
</dbReference>
<dbReference type="RefSeq" id="WP_171200317.1">
    <property type="nucleotide sequence ID" value="NZ_JABEND010000007.1"/>
</dbReference>
<sequence length="1426" mass="144732">MLASSSGDHRRGRGRLLTASAAAISLLAGTLAAAPVSAATADSGAHPVANPPAATAPRTPAADQPVGKAPKVADPPKSSATVRPLCSTIVAKDKARCFALALEQPGAKAMAPAPTGLSPADVQDAYNLPAGGGAGRTVGIVVAYDAPTAEADLVHYRQQFGLPPLRAGQFKKIDQRGGTDYPQPDPGWAGEAALDVDAVTAVAPEANIVLVVADDNSFENLGTGVNAAVAAGAEVVNNSYGTGYDATAGSGEDDTLLPVNEQYYNHPGVAIVASSGDSDYGVSFPASSNYVTSIGGTSLVKDPATARGWTESVWSNSYGGAGSGCSVVFDKPEFQQDTGCSKRAVSDVSAVADPATGLSVYYTFDGGQWSQYGGTSLSAPLISGIYALAGKPAPNTYPNSYPYTKTGALFDVTQGNNGTCNPSYLCTAGAGYDGPTGLGTPNGSDAFGIGPHGTVAGTVTDTAGKPVAGALVSLGDGGSARTAADGTYTLEAPPGTYTATVSAYGYRTLTKKNIVVTDGGAVTADFTLTAAAFRTISGRVADGSGHGYALYSRIDVAGMPGGPVYTDPYTGNYSLNLPQGGSFDATFTAIIPGYLPQTKTIKVGAADRSLNVSLKIDPAAENPTGYTYTTTGKTETFDAATAPAGWSVTNNADQPGWVFTDEGKRGNLTGGAGGFAIVDSDKSGSGKTQDTYLNSPAYDLSKASNPTLEFDTAFRQYRSSNGVVQLSTDNGASWSTVWDASSTTTTGHVRVALPAQAKVAGAKVRFHYTGSFAYYWEVDNVFVGNRKLTPVSGGLLEGVVTDNNTGAFVKGAKVTHADDPSITATSGPTGDPAVGDGFYWLFTPKTGKQPFVASKAGYASDTRTPTAPANLTTRQDFVLKAGRVTVTPESINATVKMGASATATLNLKNTGTEPVKVTLSESGGGFVMQSKTGAPLQKVKASTVKGSMKAAAAKNAAKNAAGAKRAATAKAAPFAAAGPSADAWEPVADYPSTIQDSAAATIDGKVYSVGGYNGSDDTNNLYVYDPQAASWTELAAAGDAREGGAAAAMGGKLVYTGGWGPGGTPDGKTEVYDPASDSWTVAAQNPKPYAGAGHAVVGGKLYVVGGCTANACGKADVQVYDAGSDSWSSVAAYPKDVAWQSCGGLGGKLYCAGGTTDSGSMSSAYSYDPAADSWSEIADLPTDLWGSFYASANGQLLVSGGAANNSTEITNIGYAFDPASGEWSPLPNLNAALYRGAGAVGFYAVGGNPGGSSVPPVATSQLLAGYDQGGDGTDVPWLSIDPTELTLPAGGSATVTVTMNAADPSVAQPGSYTAGIAFATDSPYPVPTVPVTMTVTPPNTWGKVAGTVTSAADGKPIAGATVELDGWAQQYTLITDKDGKYGIWLDRRNNPLTAIAAKDGFKPQTATIKVVAKQTVTKNWSLVKAR</sequence>
<keyword evidence="5" id="KW-0732">Signal</keyword>
<dbReference type="SUPFAM" id="SSF50965">
    <property type="entry name" value="Galactose oxidase, central domain"/>
    <property type="match status" value="1"/>
</dbReference>
<keyword evidence="8" id="KW-1185">Reference proteome</keyword>
<dbReference type="InterPro" id="IPR023828">
    <property type="entry name" value="Peptidase_S8_Ser-AS"/>
</dbReference>
<dbReference type="Gene3D" id="2.60.120.260">
    <property type="entry name" value="Galactose-binding domain-like"/>
    <property type="match status" value="1"/>
</dbReference>
<dbReference type="InterPro" id="IPR015915">
    <property type="entry name" value="Kelch-typ_b-propeller"/>
</dbReference>
<dbReference type="PROSITE" id="PS51695">
    <property type="entry name" value="SEDOLISIN"/>
    <property type="match status" value="1"/>
</dbReference>
<keyword evidence="2" id="KW-0378">Hydrolase</keyword>
<dbReference type="Gene3D" id="2.120.10.80">
    <property type="entry name" value="Kelch-type beta propeller"/>
    <property type="match status" value="2"/>
</dbReference>
<dbReference type="Gene3D" id="3.40.50.200">
    <property type="entry name" value="Peptidase S8/S53 domain"/>
    <property type="match status" value="1"/>
</dbReference>
<dbReference type="InterPro" id="IPR006652">
    <property type="entry name" value="Kelch_1"/>
</dbReference>
<evidence type="ECO:0000256" key="1">
    <source>
        <dbReference type="ARBA" id="ARBA00022670"/>
    </source>
</evidence>
<evidence type="ECO:0000256" key="3">
    <source>
        <dbReference type="ARBA" id="ARBA00022825"/>
    </source>
</evidence>
<evidence type="ECO:0000256" key="5">
    <source>
        <dbReference type="SAM" id="SignalP"/>
    </source>
</evidence>
<gene>
    <name evidence="7" type="ORF">HKD39_13085</name>
</gene>
<dbReference type="InterPro" id="IPR011043">
    <property type="entry name" value="Gal_Oxase/kelch_b-propeller"/>
</dbReference>
<dbReference type="EMBL" id="JABEND010000007">
    <property type="protein sequence ID" value="NNG36625.1"/>
    <property type="molecule type" value="Genomic_DNA"/>
</dbReference>
<dbReference type="InterPro" id="IPR008969">
    <property type="entry name" value="CarboxyPept-like_regulatory"/>
</dbReference>
<dbReference type="InterPro" id="IPR036852">
    <property type="entry name" value="Peptidase_S8/S53_dom_sf"/>
</dbReference>
<dbReference type="PANTHER" id="PTHR45632:SF14">
    <property type="entry name" value="KELCH-LIKE PROTEIN 33"/>
    <property type="match status" value="1"/>
</dbReference>
<accession>A0A849A803</accession>
<keyword evidence="1" id="KW-0645">Protease</keyword>
<organism evidence="7 8">
    <name type="scientific">Nakamurella aerolata</name>
    <dbReference type="NCBI Taxonomy" id="1656892"/>
    <lineage>
        <taxon>Bacteria</taxon>
        <taxon>Bacillati</taxon>
        <taxon>Actinomycetota</taxon>
        <taxon>Actinomycetes</taxon>
        <taxon>Nakamurellales</taxon>
        <taxon>Nakamurellaceae</taxon>
        <taxon>Nakamurella</taxon>
    </lineage>
</organism>
<feature type="domain" description="Peptidase S53" evidence="6">
    <location>
        <begin position="116"/>
        <end position="453"/>
    </location>
</feature>
<proteinExistence type="predicted"/>
<reference evidence="7 8" key="1">
    <citation type="submission" date="2020-05" db="EMBL/GenBank/DDBJ databases">
        <title>Nakamurella sp. DB0629 isolated from air conditioner.</title>
        <authorList>
            <person name="Kim D.H."/>
            <person name="Kim D.-U."/>
        </authorList>
    </citation>
    <scope>NUCLEOTIDE SEQUENCE [LARGE SCALE GENOMIC DNA]</scope>
    <source>
        <strain evidence="7 8">DB0629</strain>
    </source>
</reference>
<keyword evidence="3" id="KW-0720">Serine protease</keyword>
<name>A0A849A803_9ACTN</name>
<dbReference type="InterPro" id="IPR030400">
    <property type="entry name" value="Sedolisin_dom"/>
</dbReference>
<evidence type="ECO:0000313" key="8">
    <source>
        <dbReference type="Proteomes" id="UP000562984"/>
    </source>
</evidence>
<protein>
    <submittedName>
        <fullName evidence="7">Galactose oxidase</fullName>
    </submittedName>
</protein>